<dbReference type="GO" id="GO:0005975">
    <property type="term" value="P:carbohydrate metabolic process"/>
    <property type="evidence" value="ECO:0007669"/>
    <property type="project" value="InterPro"/>
</dbReference>
<dbReference type="EMBL" id="PPHD01002977">
    <property type="protein sequence ID" value="POI33730.1"/>
    <property type="molecule type" value="Genomic_DNA"/>
</dbReference>
<proteinExistence type="inferred from homology"/>
<dbReference type="Pfam" id="PF01055">
    <property type="entry name" value="Glyco_hydro_31_2nd"/>
    <property type="match status" value="1"/>
</dbReference>
<evidence type="ECO:0000256" key="1">
    <source>
        <dbReference type="ARBA" id="ARBA00023180"/>
    </source>
</evidence>
<gene>
    <name evidence="4" type="ORF">CIB84_002518</name>
</gene>
<name>A0A2P4TBI9_BAMTH</name>
<dbReference type="PANTHER" id="PTHR22762:SF133">
    <property type="entry name" value="P-TYPE DOMAIN-CONTAINING PROTEIN"/>
    <property type="match status" value="1"/>
</dbReference>
<evidence type="ECO:0000313" key="5">
    <source>
        <dbReference type="Proteomes" id="UP000237246"/>
    </source>
</evidence>
<dbReference type="PANTHER" id="PTHR22762">
    <property type="entry name" value="ALPHA-GLUCOSIDASE"/>
    <property type="match status" value="1"/>
</dbReference>
<evidence type="ECO:0000313" key="4">
    <source>
        <dbReference type="EMBL" id="POI33730.1"/>
    </source>
</evidence>
<evidence type="ECO:0000259" key="3">
    <source>
        <dbReference type="Pfam" id="PF01055"/>
    </source>
</evidence>
<comment type="caution">
    <text evidence="4">The sequence shown here is derived from an EMBL/GenBank/DDBJ whole genome shotgun (WGS) entry which is preliminary data.</text>
</comment>
<protein>
    <recommendedName>
        <fullName evidence="3">Glycoside hydrolase family 31 TIM barrel domain-containing protein</fullName>
    </recommendedName>
</protein>
<dbReference type="AlphaFoldDB" id="A0A2P4TBI9"/>
<keyword evidence="2" id="KW-0378">Hydrolase</keyword>
<sequence>MHNLYGVQTFFMCLEDSSGASFGVFLMNSNAMEFALQPAPAVTYRTIGGILDFYILLGNTPEQVVQEYLQFVGLPMLPSYWSLGFQLSRWNYGSLDEVKAVVDRNRLIGLPYVSSGFEEGNNPIKAESCGRNHPNIMTVMLQTSLISHQFKLVNF</sequence>
<dbReference type="InterPro" id="IPR000322">
    <property type="entry name" value="Glyco_hydro_31_TIM"/>
</dbReference>
<dbReference type="OrthoDB" id="1334205at2759"/>
<dbReference type="SUPFAM" id="SSF74650">
    <property type="entry name" value="Galactose mutarotase-like"/>
    <property type="match status" value="1"/>
</dbReference>
<keyword evidence="2" id="KW-0326">Glycosidase</keyword>
<reference evidence="4 5" key="1">
    <citation type="submission" date="2018-01" db="EMBL/GenBank/DDBJ databases">
        <title>Comparison of the Chinese Bamboo Partridge and Red Junglefowl genome sequences highlights the importance of demography in genome evolution.</title>
        <authorList>
            <person name="Tiley G.P."/>
            <person name="Kimball R.T."/>
            <person name="Braun E.L."/>
            <person name="Burleigh J.G."/>
        </authorList>
    </citation>
    <scope>NUCLEOTIDE SEQUENCE [LARGE SCALE GENOMIC DNA]</scope>
    <source>
        <strain evidence="4">RTK389</strain>
        <tissue evidence="4">Blood</tissue>
    </source>
</reference>
<keyword evidence="1" id="KW-0325">Glycoprotein</keyword>
<comment type="similarity">
    <text evidence="2">Belongs to the glycosyl hydrolase 31 family.</text>
</comment>
<organism evidence="4 5">
    <name type="scientific">Bambusicola thoracicus</name>
    <name type="common">Chinese bamboo-partridge</name>
    <name type="synonym">Perdix thoracica</name>
    <dbReference type="NCBI Taxonomy" id="9083"/>
    <lineage>
        <taxon>Eukaryota</taxon>
        <taxon>Metazoa</taxon>
        <taxon>Chordata</taxon>
        <taxon>Craniata</taxon>
        <taxon>Vertebrata</taxon>
        <taxon>Euteleostomi</taxon>
        <taxon>Archelosauria</taxon>
        <taxon>Archosauria</taxon>
        <taxon>Dinosauria</taxon>
        <taxon>Saurischia</taxon>
        <taxon>Theropoda</taxon>
        <taxon>Coelurosauria</taxon>
        <taxon>Aves</taxon>
        <taxon>Neognathae</taxon>
        <taxon>Galloanserae</taxon>
        <taxon>Galliformes</taxon>
        <taxon>Phasianidae</taxon>
        <taxon>Perdicinae</taxon>
        <taxon>Bambusicola</taxon>
    </lineage>
</organism>
<dbReference type="Gene3D" id="3.20.20.80">
    <property type="entry name" value="Glycosidases"/>
    <property type="match status" value="1"/>
</dbReference>
<dbReference type="Gene3D" id="2.60.40.1760">
    <property type="entry name" value="glycosyl hydrolase (family 31)"/>
    <property type="match status" value="1"/>
</dbReference>
<feature type="domain" description="Glycoside hydrolase family 31 TIM barrel" evidence="3">
    <location>
        <begin position="75"/>
        <end position="112"/>
    </location>
</feature>
<dbReference type="GO" id="GO:0004558">
    <property type="term" value="F:alpha-1,4-glucosidase activity"/>
    <property type="evidence" value="ECO:0007669"/>
    <property type="project" value="TreeGrafter"/>
</dbReference>
<keyword evidence="5" id="KW-1185">Reference proteome</keyword>
<dbReference type="Proteomes" id="UP000237246">
    <property type="component" value="Unassembled WGS sequence"/>
</dbReference>
<dbReference type="InterPro" id="IPR011013">
    <property type="entry name" value="Gal_mutarotase_sf_dom"/>
</dbReference>
<evidence type="ECO:0000256" key="2">
    <source>
        <dbReference type="RuleBase" id="RU361185"/>
    </source>
</evidence>
<accession>A0A2P4TBI9</accession>
<dbReference type="GO" id="GO:0030246">
    <property type="term" value="F:carbohydrate binding"/>
    <property type="evidence" value="ECO:0007669"/>
    <property type="project" value="InterPro"/>
</dbReference>
<dbReference type="CDD" id="cd14752">
    <property type="entry name" value="GH31_N"/>
    <property type="match status" value="1"/>
</dbReference>